<keyword evidence="4" id="KW-0732">Signal</keyword>
<dbReference type="OrthoDB" id="9816067at2"/>
<keyword evidence="3" id="KW-0309">Germination</keyword>
<dbReference type="NCBIfam" id="TIGR02887">
    <property type="entry name" value="spore_ger_x_C"/>
    <property type="match status" value="1"/>
</dbReference>
<dbReference type="InterPro" id="IPR008844">
    <property type="entry name" value="Spore_GerAC-like"/>
</dbReference>
<reference evidence="10 11" key="1">
    <citation type="submission" date="2018-09" db="EMBL/GenBank/DDBJ databases">
        <title>Paenibacillus aracenensis nov. sp. isolated from a cave in southern Spain.</title>
        <authorList>
            <person name="Jurado V."/>
            <person name="Gutierrez-Patricio S."/>
            <person name="Gonzalez-Pimentel J.L."/>
            <person name="Miller A.Z."/>
            <person name="Laiz L."/>
            <person name="Saiz-Jimenez C."/>
        </authorList>
    </citation>
    <scope>NUCLEOTIDE SEQUENCE [LARGE SCALE GENOMIC DNA]</scope>
    <source>
        <strain evidence="10 11">JCM 19203</strain>
    </source>
</reference>
<evidence type="ECO:0000259" key="9">
    <source>
        <dbReference type="Pfam" id="PF25198"/>
    </source>
</evidence>
<dbReference type="PROSITE" id="PS51257">
    <property type="entry name" value="PROKAR_LIPOPROTEIN"/>
    <property type="match status" value="1"/>
</dbReference>
<evidence type="ECO:0000256" key="5">
    <source>
        <dbReference type="ARBA" id="ARBA00023136"/>
    </source>
</evidence>
<dbReference type="GO" id="GO:0016020">
    <property type="term" value="C:membrane"/>
    <property type="evidence" value="ECO:0007669"/>
    <property type="project" value="UniProtKB-SubCell"/>
</dbReference>
<comment type="caution">
    <text evidence="10">The sequence shown here is derived from an EMBL/GenBank/DDBJ whole genome shotgun (WGS) entry which is preliminary data.</text>
</comment>
<evidence type="ECO:0000313" key="10">
    <source>
        <dbReference type="EMBL" id="RJX39766.1"/>
    </source>
</evidence>
<keyword evidence="7" id="KW-0449">Lipoprotein</keyword>
<dbReference type="PANTHER" id="PTHR35789">
    <property type="entry name" value="SPORE GERMINATION PROTEIN B3"/>
    <property type="match status" value="1"/>
</dbReference>
<evidence type="ECO:0000256" key="2">
    <source>
        <dbReference type="ARBA" id="ARBA00007886"/>
    </source>
</evidence>
<evidence type="ECO:0000259" key="8">
    <source>
        <dbReference type="Pfam" id="PF05504"/>
    </source>
</evidence>
<dbReference type="EMBL" id="QXQB01000002">
    <property type="protein sequence ID" value="RJX39766.1"/>
    <property type="molecule type" value="Genomic_DNA"/>
</dbReference>
<keyword evidence="6" id="KW-0564">Palmitate</keyword>
<proteinExistence type="inferred from homology"/>
<dbReference type="RefSeq" id="WP_120109514.1">
    <property type="nucleotide sequence ID" value="NZ_QXQB01000002.1"/>
</dbReference>
<dbReference type="Gene3D" id="3.30.300.210">
    <property type="entry name" value="Nutrient germinant receptor protein C, domain 3"/>
    <property type="match status" value="1"/>
</dbReference>
<evidence type="ECO:0000256" key="6">
    <source>
        <dbReference type="ARBA" id="ARBA00023139"/>
    </source>
</evidence>
<feature type="domain" description="Spore germination GerAC-like C-terminal" evidence="8">
    <location>
        <begin position="220"/>
        <end position="385"/>
    </location>
</feature>
<dbReference type="InterPro" id="IPR046953">
    <property type="entry name" value="Spore_GerAC-like_C"/>
</dbReference>
<accession>A0A3A6PJ61</accession>
<dbReference type="Proteomes" id="UP000267798">
    <property type="component" value="Unassembled WGS sequence"/>
</dbReference>
<feature type="domain" description="Spore germination protein N-terminal" evidence="9">
    <location>
        <begin position="21"/>
        <end position="193"/>
    </location>
</feature>
<keyword evidence="5" id="KW-0472">Membrane</keyword>
<dbReference type="Pfam" id="PF05504">
    <property type="entry name" value="Spore_GerAC"/>
    <property type="match status" value="1"/>
</dbReference>
<dbReference type="InterPro" id="IPR057336">
    <property type="entry name" value="GerAC_N"/>
</dbReference>
<keyword evidence="11" id="KW-1185">Reference proteome</keyword>
<gene>
    <name evidence="10" type="ORF">D3P09_10230</name>
</gene>
<dbReference type="GO" id="GO:0009847">
    <property type="term" value="P:spore germination"/>
    <property type="evidence" value="ECO:0007669"/>
    <property type="project" value="InterPro"/>
</dbReference>
<evidence type="ECO:0000313" key="11">
    <source>
        <dbReference type="Proteomes" id="UP000267798"/>
    </source>
</evidence>
<evidence type="ECO:0000256" key="1">
    <source>
        <dbReference type="ARBA" id="ARBA00004635"/>
    </source>
</evidence>
<dbReference type="InterPro" id="IPR038501">
    <property type="entry name" value="Spore_GerAC_C_sf"/>
</dbReference>
<organism evidence="10 11">
    <name type="scientific">Paenibacillus pinisoli</name>
    <dbReference type="NCBI Taxonomy" id="1276110"/>
    <lineage>
        <taxon>Bacteria</taxon>
        <taxon>Bacillati</taxon>
        <taxon>Bacillota</taxon>
        <taxon>Bacilli</taxon>
        <taxon>Bacillales</taxon>
        <taxon>Paenibacillaceae</taxon>
        <taxon>Paenibacillus</taxon>
    </lineage>
</organism>
<name>A0A3A6PJ61_9BACL</name>
<comment type="similarity">
    <text evidence="2">Belongs to the GerABKC lipoprotein family.</text>
</comment>
<sequence length="395" mass="44190">MWTRVAIIVLCLAMLTGCWSRRELNEILIVLGVGLDWEEGEYLVSFQVVSPSEISAQKKTGERPPGSLFQGRGKTVFEAARAVTAEAPRKMYFGHLQLYVVSEALAKKGVHDFIDNILRDNELRMDFNLVVARGTRAENVLKLYTPIEKLPTYSMLQSLRNSEKLWAPTVSITMDEVLDRLSGDGYELALTGIQLFGDPKAGDSPGNVKSFLPSRRYRYKGIAVFKGDRLVGWLNEKESKGYTDITDNLRSSTIELPCGSRHYIGIEITSSETKMKADLVEDTPVVTIGLRTEAAVVNMPCKHIDLTDPAAISKLEEESALSIKSNAIAAVKRAKALQSDVFGFGNQLGKDHPAYWKRIRDDWNEKYFPEAKIRYDIKVFIRKTGTTGNTTLKKS</sequence>
<comment type="subcellular location">
    <subcellularLocation>
        <location evidence="1">Membrane</location>
        <topology evidence="1">Lipid-anchor</topology>
    </subcellularLocation>
</comment>
<evidence type="ECO:0000256" key="3">
    <source>
        <dbReference type="ARBA" id="ARBA00022544"/>
    </source>
</evidence>
<dbReference type="Pfam" id="PF25198">
    <property type="entry name" value="Spore_GerAC_N"/>
    <property type="match status" value="1"/>
</dbReference>
<dbReference type="PANTHER" id="PTHR35789:SF1">
    <property type="entry name" value="SPORE GERMINATION PROTEIN B3"/>
    <property type="match status" value="1"/>
</dbReference>
<dbReference type="AlphaFoldDB" id="A0A3A6PJ61"/>
<evidence type="ECO:0000256" key="4">
    <source>
        <dbReference type="ARBA" id="ARBA00022729"/>
    </source>
</evidence>
<protein>
    <submittedName>
        <fullName evidence="10">Ger(X)C family spore germination protein</fullName>
    </submittedName>
</protein>
<evidence type="ECO:0000256" key="7">
    <source>
        <dbReference type="ARBA" id="ARBA00023288"/>
    </source>
</evidence>